<dbReference type="EMBL" id="BAABFT010000015">
    <property type="protein sequence ID" value="GAA4334958.1"/>
    <property type="molecule type" value="Genomic_DNA"/>
</dbReference>
<dbReference type="RefSeq" id="WP_345213204.1">
    <property type="nucleotide sequence ID" value="NZ_BAABFT010000015.1"/>
</dbReference>
<dbReference type="Proteomes" id="UP001500582">
    <property type="component" value="Unassembled WGS sequence"/>
</dbReference>
<organism evidence="1 2">
    <name type="scientific">Mucilaginibacter gynuensis</name>
    <dbReference type="NCBI Taxonomy" id="1302236"/>
    <lineage>
        <taxon>Bacteria</taxon>
        <taxon>Pseudomonadati</taxon>
        <taxon>Bacteroidota</taxon>
        <taxon>Sphingobacteriia</taxon>
        <taxon>Sphingobacteriales</taxon>
        <taxon>Sphingobacteriaceae</taxon>
        <taxon>Mucilaginibacter</taxon>
    </lineage>
</organism>
<gene>
    <name evidence="1" type="ORF">GCM10023149_42610</name>
</gene>
<name>A0ABP8H6A4_9SPHI</name>
<evidence type="ECO:0000313" key="1">
    <source>
        <dbReference type="EMBL" id="GAA4334958.1"/>
    </source>
</evidence>
<sequence>MPKQRLPAYAIVELLIRLAHLNPNIGDYKGHAVHSGYTLVKTTGGVVRILIPLVTKQFEAPETITYDDLALTADSFRPLRPRGKPF</sequence>
<evidence type="ECO:0000313" key="2">
    <source>
        <dbReference type="Proteomes" id="UP001500582"/>
    </source>
</evidence>
<proteinExistence type="predicted"/>
<accession>A0ABP8H6A4</accession>
<protein>
    <submittedName>
        <fullName evidence="1">Uncharacterized protein</fullName>
    </submittedName>
</protein>
<comment type="caution">
    <text evidence="1">The sequence shown here is derived from an EMBL/GenBank/DDBJ whole genome shotgun (WGS) entry which is preliminary data.</text>
</comment>
<keyword evidence="2" id="KW-1185">Reference proteome</keyword>
<reference evidence="2" key="1">
    <citation type="journal article" date="2019" name="Int. J. Syst. Evol. Microbiol.">
        <title>The Global Catalogue of Microorganisms (GCM) 10K type strain sequencing project: providing services to taxonomists for standard genome sequencing and annotation.</title>
        <authorList>
            <consortium name="The Broad Institute Genomics Platform"/>
            <consortium name="The Broad Institute Genome Sequencing Center for Infectious Disease"/>
            <person name="Wu L."/>
            <person name="Ma J."/>
        </authorList>
    </citation>
    <scope>NUCLEOTIDE SEQUENCE [LARGE SCALE GENOMIC DNA]</scope>
    <source>
        <strain evidence="2">JCM 17705</strain>
    </source>
</reference>